<gene>
    <name evidence="1" type="ORF">QU38_01260</name>
</gene>
<dbReference type="Proteomes" id="UP000032274">
    <property type="component" value="Unassembled WGS sequence"/>
</dbReference>
<dbReference type="EMBL" id="JXIG01000276">
    <property type="protein sequence ID" value="KIU01508.1"/>
    <property type="molecule type" value="Genomic_DNA"/>
</dbReference>
<dbReference type="AlphaFoldDB" id="A0AA40JPW1"/>
<accession>A0AA40JPW1</accession>
<organism evidence="1 2">
    <name type="scientific">Staphylococcus aureus</name>
    <dbReference type="NCBI Taxonomy" id="1280"/>
    <lineage>
        <taxon>Bacteria</taxon>
        <taxon>Bacillati</taxon>
        <taxon>Bacillota</taxon>
        <taxon>Bacilli</taxon>
        <taxon>Bacillales</taxon>
        <taxon>Staphylococcaceae</taxon>
        <taxon>Staphylococcus</taxon>
    </lineage>
</organism>
<sequence>SAYPPPDEDFPSEGGHGLEDVRDQLDQLLARQLLIYRRLGAGDRVGQFNERSPADSAEMVPDQIQRDATQQGRRILYAVVRLRFEDQQPEIGFLDNVLAERRVVDLPSHIFKQANALRAQMGGTRNHRRGAYAFDVTWGFRS</sequence>
<evidence type="ECO:0000313" key="1">
    <source>
        <dbReference type="EMBL" id="KIU01508.1"/>
    </source>
</evidence>
<evidence type="ECO:0000313" key="2">
    <source>
        <dbReference type="Proteomes" id="UP000032274"/>
    </source>
</evidence>
<feature type="non-terminal residue" evidence="1">
    <location>
        <position position="1"/>
    </location>
</feature>
<proteinExistence type="predicted"/>
<reference evidence="1 2" key="1">
    <citation type="submission" date="2015-01" db="EMBL/GenBank/DDBJ databases">
        <title>Characterization of Swiss Staphylococcus aureus strains involved in food poisoning.</title>
        <authorList>
            <person name="Crovadore J."/>
            <person name="Chablais R."/>
            <person name="Tonacini J."/>
            <person name="Schnyder B."/>
            <person name="Lefort F."/>
        </authorList>
    </citation>
    <scope>NUCLEOTIDE SEQUENCE [LARGE SCALE GENOMIC DNA]</scope>
    <source>
        <strain evidence="1 2">SA-120</strain>
    </source>
</reference>
<name>A0AA40JPW1_STAAU</name>
<protein>
    <submittedName>
        <fullName evidence="1">Uncharacterized protein</fullName>
    </submittedName>
</protein>
<feature type="non-terminal residue" evidence="1">
    <location>
        <position position="142"/>
    </location>
</feature>
<comment type="caution">
    <text evidence="1">The sequence shown here is derived from an EMBL/GenBank/DDBJ whole genome shotgun (WGS) entry which is preliminary data.</text>
</comment>